<evidence type="ECO:0000259" key="10">
    <source>
        <dbReference type="Pfam" id="PF01618"/>
    </source>
</evidence>
<evidence type="ECO:0000256" key="7">
    <source>
        <dbReference type="SAM" id="Coils"/>
    </source>
</evidence>
<keyword evidence="5 8" id="KW-0472">Membrane</keyword>
<proteinExistence type="inferred from homology"/>
<keyword evidence="4 8" id="KW-1133">Transmembrane helix</keyword>
<feature type="transmembrane region" description="Helical" evidence="8">
    <location>
        <begin position="387"/>
        <end position="408"/>
    </location>
</feature>
<dbReference type="PANTHER" id="PTHR30625">
    <property type="entry name" value="PROTEIN TOLQ"/>
    <property type="match status" value="1"/>
</dbReference>
<protein>
    <submittedName>
        <fullName evidence="11">MotA/TolQ/ExbB proton channel family protein</fullName>
    </submittedName>
</protein>
<feature type="chain" id="PRO_5045643560" evidence="9">
    <location>
        <begin position="24"/>
        <end position="448"/>
    </location>
</feature>
<organism evidence="11 12">
    <name type="scientific">Enterovibrio gelatinilyticus</name>
    <dbReference type="NCBI Taxonomy" id="2899819"/>
    <lineage>
        <taxon>Bacteria</taxon>
        <taxon>Pseudomonadati</taxon>
        <taxon>Pseudomonadota</taxon>
        <taxon>Gammaproteobacteria</taxon>
        <taxon>Vibrionales</taxon>
        <taxon>Vibrionaceae</taxon>
        <taxon>Enterovibrio</taxon>
    </lineage>
</organism>
<feature type="transmembrane region" description="Helical" evidence="8">
    <location>
        <begin position="349"/>
        <end position="367"/>
    </location>
</feature>
<accession>A0ABT5R2K2</accession>
<keyword evidence="6" id="KW-0653">Protein transport</keyword>
<comment type="caution">
    <text evidence="11">The sequence shown here is derived from an EMBL/GenBank/DDBJ whole genome shotgun (WGS) entry which is preliminary data.</text>
</comment>
<dbReference type="Proteomes" id="UP001149400">
    <property type="component" value="Unassembled WGS sequence"/>
</dbReference>
<evidence type="ECO:0000256" key="8">
    <source>
        <dbReference type="SAM" id="Phobius"/>
    </source>
</evidence>
<evidence type="ECO:0000256" key="5">
    <source>
        <dbReference type="ARBA" id="ARBA00023136"/>
    </source>
</evidence>
<evidence type="ECO:0000256" key="1">
    <source>
        <dbReference type="ARBA" id="ARBA00004651"/>
    </source>
</evidence>
<keyword evidence="3 8" id="KW-0812">Transmembrane</keyword>
<feature type="domain" description="MotA/TolQ/ExbB proton channel" evidence="10">
    <location>
        <begin position="316"/>
        <end position="422"/>
    </location>
</feature>
<evidence type="ECO:0000256" key="2">
    <source>
        <dbReference type="ARBA" id="ARBA00022475"/>
    </source>
</evidence>
<comment type="similarity">
    <text evidence="6">Belongs to the exbB/tolQ family.</text>
</comment>
<feature type="transmembrane region" description="Helical" evidence="8">
    <location>
        <begin position="262"/>
        <end position="286"/>
    </location>
</feature>
<evidence type="ECO:0000256" key="9">
    <source>
        <dbReference type="SAM" id="SignalP"/>
    </source>
</evidence>
<evidence type="ECO:0000256" key="3">
    <source>
        <dbReference type="ARBA" id="ARBA00022692"/>
    </source>
</evidence>
<dbReference type="InterPro" id="IPR002898">
    <property type="entry name" value="MotA_ExbB_proton_chnl"/>
</dbReference>
<reference evidence="11" key="1">
    <citation type="submission" date="2021-12" db="EMBL/GenBank/DDBJ databases">
        <title>Enterovibrio ZSDZ35 sp. nov. and Enterovibrio ZSDZ42 sp. nov., isolated from coastal seawater in Qingdao.</title>
        <authorList>
            <person name="Zhang P."/>
        </authorList>
    </citation>
    <scope>NUCLEOTIDE SEQUENCE</scope>
    <source>
        <strain evidence="11">ZSDZ42</strain>
    </source>
</reference>
<keyword evidence="2" id="KW-1003">Cell membrane</keyword>
<dbReference type="Pfam" id="PF01618">
    <property type="entry name" value="MotA_ExbB"/>
    <property type="match status" value="1"/>
</dbReference>
<feature type="coiled-coil region" evidence="7">
    <location>
        <begin position="44"/>
        <end position="92"/>
    </location>
</feature>
<sequence length="448" mass="48148">MNMKRIFPALFILMSLVVAPVYADLVSDTQAAHVADKSHNSERESAFEEQETALQRQLDALKQQQRTLESDIERLSDDFADNEKTLADLEQTLVLETGSLGEVFGVVRQVAKETLQARDGLPVIALQPSFEQELTAIADASTLPSLSDLTAMYEGIVEDLSASSQIGPLLLNVRDANGMMSEKEIQHVGNIALVGKDGYLEWDGKRQQANLSPFQPEGGLTAAALERDVTGDLVVIDPTGNAVLNQLAAAPTLSQRFEQAGLVGKVIAALLVIGVGIACVRGFVLYRTGLRIRRQITTPETPGDNPLGRVLNVYRLEPNRSLDALELRLMEAIMDEQQGFEKGLSMLKLLAALAPMLGLLGTVTGMIETFQIITQFGNSDPSVMAGGISMALVTTVMGLVAAIPLLLAHNLLTTQAEMLRGTLEKVGVSLVAQQSELPIKPTVVGLSA</sequence>
<feature type="signal peptide" evidence="9">
    <location>
        <begin position="1"/>
        <end position="23"/>
    </location>
</feature>
<dbReference type="EMBL" id="JAJUBC010000017">
    <property type="protein sequence ID" value="MDD1794493.1"/>
    <property type="molecule type" value="Genomic_DNA"/>
</dbReference>
<gene>
    <name evidence="11" type="ORF">LRP50_15265</name>
</gene>
<keyword evidence="12" id="KW-1185">Reference proteome</keyword>
<evidence type="ECO:0000256" key="6">
    <source>
        <dbReference type="RuleBase" id="RU004057"/>
    </source>
</evidence>
<dbReference type="InterPro" id="IPR050790">
    <property type="entry name" value="ExbB/TolQ_transport"/>
</dbReference>
<keyword evidence="9" id="KW-0732">Signal</keyword>
<dbReference type="PIRSF" id="PIRSF037714">
    <property type="entry name" value="TolR"/>
    <property type="match status" value="1"/>
</dbReference>
<evidence type="ECO:0000313" key="11">
    <source>
        <dbReference type="EMBL" id="MDD1794493.1"/>
    </source>
</evidence>
<keyword evidence="7" id="KW-0175">Coiled coil</keyword>
<comment type="subcellular location">
    <subcellularLocation>
        <location evidence="1">Cell membrane</location>
        <topology evidence="1">Multi-pass membrane protein</topology>
    </subcellularLocation>
    <subcellularLocation>
        <location evidence="6">Membrane</location>
        <topology evidence="6">Multi-pass membrane protein</topology>
    </subcellularLocation>
</comment>
<name>A0ABT5R2K2_9GAMM</name>
<dbReference type="InterPro" id="IPR017270">
    <property type="entry name" value="MotA/TolQ/ExbB-rel"/>
</dbReference>
<dbReference type="PANTHER" id="PTHR30625:SF11">
    <property type="entry name" value="MOTA_TOLQ_EXBB PROTON CHANNEL DOMAIN-CONTAINING PROTEIN"/>
    <property type="match status" value="1"/>
</dbReference>
<dbReference type="RefSeq" id="WP_274165320.1">
    <property type="nucleotide sequence ID" value="NZ_JAJUBC010000017.1"/>
</dbReference>
<evidence type="ECO:0000256" key="4">
    <source>
        <dbReference type="ARBA" id="ARBA00022989"/>
    </source>
</evidence>
<keyword evidence="6" id="KW-0813">Transport</keyword>
<evidence type="ECO:0000313" key="12">
    <source>
        <dbReference type="Proteomes" id="UP001149400"/>
    </source>
</evidence>